<dbReference type="GO" id="GO:0006974">
    <property type="term" value="P:DNA damage response"/>
    <property type="evidence" value="ECO:0007669"/>
    <property type="project" value="TreeGrafter"/>
</dbReference>
<dbReference type="InterPro" id="IPR007497">
    <property type="entry name" value="SIMPL/DUF541"/>
</dbReference>
<gene>
    <name evidence="2" type="ordered locus">Csac_1726</name>
</gene>
<reference evidence="2 3" key="1">
    <citation type="journal article" date="2008" name="Appl. Environ. Microbiol.">
        <title>Hydrogenomics of the extremely thermophilic bacterium Caldicellulosiruptor saccharolyticus.</title>
        <authorList>
            <person name="van de Werken H.J."/>
            <person name="Verhaart M.R."/>
            <person name="VanFossen A.L."/>
            <person name="Willquist K."/>
            <person name="Lewis D.L."/>
            <person name="Nichols J.D."/>
            <person name="Goorissen H.P."/>
            <person name="Mongodin E.F."/>
            <person name="Nelson K.E."/>
            <person name="van Niel E.W."/>
            <person name="Stams A.J."/>
            <person name="Ward D.E."/>
            <person name="de Vos W.M."/>
            <person name="van der Oost J."/>
            <person name="Kelly R.M."/>
            <person name="Kengen S.W."/>
        </authorList>
    </citation>
    <scope>NUCLEOTIDE SEQUENCE [LARGE SCALE GENOMIC DNA]</scope>
    <source>
        <strain evidence="3">ATCC 43494 / DSM 8903 / Tp8T 6331</strain>
    </source>
</reference>
<dbReference type="HOGENOM" id="CLU_080344_1_2_9"/>
<dbReference type="PANTHER" id="PTHR34387">
    <property type="entry name" value="SLR1258 PROTEIN"/>
    <property type="match status" value="1"/>
</dbReference>
<evidence type="ECO:0000313" key="3">
    <source>
        <dbReference type="Proteomes" id="UP000000256"/>
    </source>
</evidence>
<dbReference type="InterPro" id="IPR052022">
    <property type="entry name" value="26kDa_periplasmic_antigen"/>
</dbReference>
<dbReference type="Gene3D" id="3.30.110.170">
    <property type="entry name" value="Protein of unknown function (DUF541), domain 1"/>
    <property type="match status" value="1"/>
</dbReference>
<sequence>MFRKQCAKEFYYFYLGGILVKTKRLKVMLIVIVLLFVSAFIFSLWRAEASSAPASQSKTEINVKGVASVFAEPDIAVVTFGVLSEDISADAAYSKTSSKINKIIDAIKKLGIDSKDIKTLRISVYPKYSYNKDNNTSKIVGFYASTDLRITVRNIFQVGKVIDSAFKNGANIFSDLRFDISNVAPYYNQALAKALENAKEKANVLAKGLGVSLGKPRIVNENTYVNAPPIVYKTQEMALSASSSQVQAGTIEIKAEVTLIY</sequence>
<dbReference type="Gene3D" id="3.30.70.2970">
    <property type="entry name" value="Protein of unknown function (DUF541), domain 2"/>
    <property type="match status" value="1"/>
</dbReference>
<dbReference type="Pfam" id="PF04402">
    <property type="entry name" value="SIMPL"/>
    <property type="match status" value="1"/>
</dbReference>
<keyword evidence="3" id="KW-1185">Reference proteome</keyword>
<protein>
    <recommendedName>
        <fullName evidence="4">26 kDa periplasmic immunogenic protein</fullName>
    </recommendedName>
</protein>
<dbReference type="PANTHER" id="PTHR34387:SF1">
    <property type="entry name" value="PERIPLASMIC IMMUNOGENIC PROTEIN"/>
    <property type="match status" value="1"/>
</dbReference>
<dbReference type="Proteomes" id="UP000000256">
    <property type="component" value="Chromosome"/>
</dbReference>
<evidence type="ECO:0000313" key="2">
    <source>
        <dbReference type="EMBL" id="ABP67313.1"/>
    </source>
</evidence>
<organism evidence="2 3">
    <name type="scientific">Caldicellulosiruptor saccharolyticus (strain ATCC 43494 / DSM 8903 / Tp8T 6331)</name>
    <dbReference type="NCBI Taxonomy" id="351627"/>
    <lineage>
        <taxon>Bacteria</taxon>
        <taxon>Bacillati</taxon>
        <taxon>Bacillota</taxon>
        <taxon>Bacillota incertae sedis</taxon>
        <taxon>Caldicellulosiruptorales</taxon>
        <taxon>Caldicellulosiruptoraceae</taxon>
        <taxon>Caldicellulosiruptor</taxon>
    </lineage>
</organism>
<feature type="transmembrane region" description="Helical" evidence="1">
    <location>
        <begin position="27"/>
        <end position="45"/>
    </location>
</feature>
<proteinExistence type="predicted"/>
<dbReference type="AlphaFoldDB" id="A4XK78"/>
<keyword evidence="1" id="KW-0472">Membrane</keyword>
<evidence type="ECO:0008006" key="4">
    <source>
        <dbReference type="Google" id="ProtNLM"/>
    </source>
</evidence>
<dbReference type="STRING" id="351627.Csac_1726"/>
<dbReference type="eggNOG" id="COG2968">
    <property type="taxonomic scope" value="Bacteria"/>
</dbReference>
<dbReference type="KEGG" id="csc:Csac_1726"/>
<evidence type="ECO:0000256" key="1">
    <source>
        <dbReference type="SAM" id="Phobius"/>
    </source>
</evidence>
<keyword evidence="1" id="KW-1133">Transmembrane helix</keyword>
<keyword evidence="1" id="KW-0812">Transmembrane</keyword>
<name>A4XK78_CALS8</name>
<accession>A4XK78</accession>
<dbReference type="EMBL" id="CP000679">
    <property type="protein sequence ID" value="ABP67313.1"/>
    <property type="molecule type" value="Genomic_DNA"/>
</dbReference>